<dbReference type="Pfam" id="PF13695">
    <property type="entry name" value="Zn_ribbon_3CxxC"/>
    <property type="match status" value="1"/>
</dbReference>
<keyword evidence="2" id="KW-0863">Zinc-finger</keyword>
<evidence type="ECO:0000313" key="5">
    <source>
        <dbReference type="EMBL" id="KAF6806092.1"/>
    </source>
</evidence>
<reference evidence="5" key="1">
    <citation type="journal article" date="2020" name="Phytopathology">
        <title>Genome Sequence Resources of Colletotrichum truncatum, C. plurivorum, C. musicola, and C. sojae: Four Species Pathogenic to Soybean (Glycine max).</title>
        <authorList>
            <person name="Rogerio F."/>
            <person name="Boufleur T.R."/>
            <person name="Ciampi-Guillardi M."/>
            <person name="Sukno S.A."/>
            <person name="Thon M.R."/>
            <person name="Massola Junior N.S."/>
            <person name="Baroncelli R."/>
        </authorList>
    </citation>
    <scope>NUCLEOTIDE SEQUENCE</scope>
    <source>
        <strain evidence="5">LFN0074</strain>
    </source>
</reference>
<dbReference type="SMART" id="SM01328">
    <property type="entry name" value="zf-3CxxC"/>
    <property type="match status" value="1"/>
</dbReference>
<protein>
    <recommendedName>
        <fullName evidence="4">3CxxC-type domain-containing protein</fullName>
    </recommendedName>
</protein>
<organism evidence="5 6">
    <name type="scientific">Colletotrichum musicola</name>
    <dbReference type="NCBI Taxonomy" id="2175873"/>
    <lineage>
        <taxon>Eukaryota</taxon>
        <taxon>Fungi</taxon>
        <taxon>Dikarya</taxon>
        <taxon>Ascomycota</taxon>
        <taxon>Pezizomycotina</taxon>
        <taxon>Sordariomycetes</taxon>
        <taxon>Hypocreomycetidae</taxon>
        <taxon>Glomerellales</taxon>
        <taxon>Glomerellaceae</taxon>
        <taxon>Colletotrichum</taxon>
        <taxon>Colletotrichum orchidearum species complex</taxon>
    </lineage>
</organism>
<evidence type="ECO:0000259" key="4">
    <source>
        <dbReference type="SMART" id="SM01328"/>
    </source>
</evidence>
<evidence type="ECO:0000256" key="3">
    <source>
        <dbReference type="ARBA" id="ARBA00022833"/>
    </source>
</evidence>
<dbReference type="GO" id="GO:0008270">
    <property type="term" value="F:zinc ion binding"/>
    <property type="evidence" value="ECO:0007669"/>
    <property type="project" value="UniProtKB-KW"/>
</dbReference>
<evidence type="ECO:0000313" key="6">
    <source>
        <dbReference type="Proteomes" id="UP000639643"/>
    </source>
</evidence>
<keyword evidence="1" id="KW-0479">Metal-binding</keyword>
<accession>A0A8H6J4A7</accession>
<keyword evidence="3" id="KW-0862">Zinc</keyword>
<dbReference type="AlphaFoldDB" id="A0A8H6J4A7"/>
<evidence type="ECO:0000256" key="1">
    <source>
        <dbReference type="ARBA" id="ARBA00022723"/>
    </source>
</evidence>
<dbReference type="InterPro" id="IPR027377">
    <property type="entry name" value="ZAR1/RTP1-5-like_Znf-3CxxC"/>
</dbReference>
<proteinExistence type="predicted"/>
<sequence>MAREKPAKSRGVKNTTFTFWDLHEDIAGAVSDHFVPVWIGKRSQKISNNQRETHIMGKFTCDNSSCSKKEWVSGHVAIVIRGYSDNGYNATVYNQRCIACKKLGNLNLDKSCYVERVAYWLKTWARVKMVRQVYEKKRTPPHLSELCEGCKQGRCAQSL</sequence>
<name>A0A8H6J4A7_9PEZI</name>
<evidence type="ECO:0000256" key="2">
    <source>
        <dbReference type="ARBA" id="ARBA00022771"/>
    </source>
</evidence>
<dbReference type="OrthoDB" id="8121437at2759"/>
<comment type="caution">
    <text evidence="5">The sequence shown here is derived from an EMBL/GenBank/DDBJ whole genome shotgun (WGS) entry which is preliminary data.</text>
</comment>
<gene>
    <name evidence="5" type="ORF">CMUS01_14458</name>
</gene>
<feature type="domain" description="3CxxC-type" evidence="4">
    <location>
        <begin position="54"/>
        <end position="153"/>
    </location>
</feature>
<dbReference type="EMBL" id="WIGM01001043">
    <property type="protein sequence ID" value="KAF6806092.1"/>
    <property type="molecule type" value="Genomic_DNA"/>
</dbReference>
<keyword evidence="6" id="KW-1185">Reference proteome</keyword>
<dbReference type="Proteomes" id="UP000639643">
    <property type="component" value="Unassembled WGS sequence"/>
</dbReference>